<organism evidence="2 3">
    <name type="scientific">Candidatus Desulfatibia vada</name>
    <dbReference type="NCBI Taxonomy" id="2841696"/>
    <lineage>
        <taxon>Bacteria</taxon>
        <taxon>Pseudomonadati</taxon>
        <taxon>Thermodesulfobacteriota</taxon>
        <taxon>Desulfobacteria</taxon>
        <taxon>Desulfobacterales</taxon>
        <taxon>Desulfobacterales incertae sedis</taxon>
        <taxon>Candidatus Desulfatibia</taxon>
    </lineage>
</organism>
<dbReference type="Gene3D" id="1.10.4030.10">
    <property type="entry name" value="Porin chaperone SurA, peptide-binding domain"/>
    <property type="match status" value="1"/>
</dbReference>
<evidence type="ECO:0000313" key="2">
    <source>
        <dbReference type="EMBL" id="MBC8430741.1"/>
    </source>
</evidence>
<name>A0A8J6NNW0_9BACT</name>
<reference evidence="2 3" key="1">
    <citation type="submission" date="2020-08" db="EMBL/GenBank/DDBJ databases">
        <title>Bridging the membrane lipid divide: bacteria of the FCB group superphylum have the potential to synthesize archaeal ether lipids.</title>
        <authorList>
            <person name="Villanueva L."/>
            <person name="Von Meijenfeldt F.A.B."/>
            <person name="Westbye A.B."/>
            <person name="Yadav S."/>
            <person name="Hopmans E.C."/>
            <person name="Dutilh B.E."/>
            <person name="Sinninghe Damste J.S."/>
        </authorList>
    </citation>
    <scope>NUCLEOTIDE SEQUENCE [LARGE SCALE GENOMIC DNA]</scope>
    <source>
        <strain evidence="2">NIOZ-UU17</strain>
    </source>
</reference>
<dbReference type="PROSITE" id="PS51257">
    <property type="entry name" value="PROKAR_LIPOPROTEIN"/>
    <property type="match status" value="1"/>
</dbReference>
<sequence>MTRNTYNFIILLGVLLMALILAACSNPDSLDEKEYIMRVGDRVLTVFDFNKAFEMAKTAYPHNVMQDPVALRESRLRLLNQLTEQMLIMERAQELGIEISELEVEKTISDIKKDYPEDVFEQTLLEYAVPYNVWEEGLKKRLLIKKVVNEELSGKITITPEEISKYYEGYYKGDGLTSDLEDRSKNIDEIIITNLRRKKLEEAYKLWIKKLQKKYTIEVNKVQLEKITGS</sequence>
<gene>
    <name evidence="2" type="ORF">H8D96_02365</name>
</gene>
<dbReference type="AlphaFoldDB" id="A0A8J6NNW0"/>
<evidence type="ECO:0000256" key="1">
    <source>
        <dbReference type="ARBA" id="ARBA00022729"/>
    </source>
</evidence>
<dbReference type="PANTHER" id="PTHR47637">
    <property type="entry name" value="CHAPERONE SURA"/>
    <property type="match status" value="1"/>
</dbReference>
<dbReference type="Proteomes" id="UP000605201">
    <property type="component" value="Unassembled WGS sequence"/>
</dbReference>
<evidence type="ECO:0000313" key="3">
    <source>
        <dbReference type="Proteomes" id="UP000605201"/>
    </source>
</evidence>
<protein>
    <submittedName>
        <fullName evidence="2">SurA N-terminal domain-containing protein</fullName>
    </submittedName>
</protein>
<proteinExistence type="predicted"/>
<dbReference type="InterPro" id="IPR027304">
    <property type="entry name" value="Trigger_fact/SurA_dom_sf"/>
</dbReference>
<accession>A0A8J6NNW0</accession>
<dbReference type="EMBL" id="JACNIG010000077">
    <property type="protein sequence ID" value="MBC8430741.1"/>
    <property type="molecule type" value="Genomic_DNA"/>
</dbReference>
<dbReference type="Pfam" id="PF13624">
    <property type="entry name" value="SurA_N_3"/>
    <property type="match status" value="1"/>
</dbReference>
<dbReference type="PANTHER" id="PTHR47637:SF1">
    <property type="entry name" value="CHAPERONE SURA"/>
    <property type="match status" value="1"/>
</dbReference>
<dbReference type="SUPFAM" id="SSF109998">
    <property type="entry name" value="Triger factor/SurA peptide-binding domain-like"/>
    <property type="match status" value="1"/>
</dbReference>
<keyword evidence="1" id="KW-0732">Signal</keyword>
<comment type="caution">
    <text evidence="2">The sequence shown here is derived from an EMBL/GenBank/DDBJ whole genome shotgun (WGS) entry which is preliminary data.</text>
</comment>
<dbReference type="InterPro" id="IPR050280">
    <property type="entry name" value="OMP_Chaperone_SurA"/>
</dbReference>